<evidence type="ECO:0000256" key="5">
    <source>
        <dbReference type="PIRSR" id="PIRSR613078-1"/>
    </source>
</evidence>
<feature type="binding site" evidence="6">
    <location>
        <position position="62"/>
    </location>
    <ligand>
        <name>substrate</name>
    </ligand>
</feature>
<dbReference type="GO" id="GO:0006096">
    <property type="term" value="P:glycolytic process"/>
    <property type="evidence" value="ECO:0007669"/>
    <property type="project" value="UniProtKB-KW"/>
</dbReference>
<reference evidence="9 13" key="3">
    <citation type="submission" date="2019-07" db="EMBL/GenBank/DDBJ databases">
        <title>Comparative genome analysis of staphylococcus lugdunensis shows clonal complex-dependent diversity of the putative virulence factor, ess/type vii locus.</title>
        <authorList>
            <person name="Lebeurre J."/>
            <person name="Dahyot S."/>
            <person name="Diene S."/>
            <person name="Paulay A."/>
            <person name="Aubourg M."/>
            <person name="Argemi X."/>
            <person name="Giard J.-C."/>
            <person name="Tournier I."/>
            <person name="Francois P."/>
            <person name="Pestel-Caron M."/>
        </authorList>
    </citation>
    <scope>NUCLEOTIDE SEQUENCE [LARGE SCALE GENOMIC DNA]</scope>
    <source>
        <strain evidence="9 13">SL13</strain>
    </source>
</reference>
<dbReference type="Proteomes" id="UP000325462">
    <property type="component" value="Chromosome"/>
</dbReference>
<dbReference type="InterPro" id="IPR029033">
    <property type="entry name" value="His_PPase_superfam"/>
</dbReference>
<dbReference type="InterPro" id="IPR005952">
    <property type="entry name" value="Phosphogly_mut1"/>
</dbReference>
<gene>
    <name evidence="10" type="ORF">EQ812_05090</name>
    <name evidence="9" type="ORF">FO454_04035</name>
    <name evidence="8" type="ORF">HMPREF3225_00973</name>
</gene>
<dbReference type="Proteomes" id="UP000070063">
    <property type="component" value="Unassembled WGS sequence"/>
</dbReference>
<dbReference type="EMBL" id="CP041722">
    <property type="protein sequence ID" value="QEX38138.1"/>
    <property type="molecule type" value="Genomic_DNA"/>
</dbReference>
<feature type="binding site" evidence="6">
    <location>
        <begin position="7"/>
        <end position="14"/>
    </location>
    <ligand>
        <name>substrate</name>
    </ligand>
</feature>
<feature type="active site" description="Tele-phosphohistidine intermediate" evidence="5">
    <location>
        <position position="8"/>
    </location>
</feature>
<keyword evidence="4" id="KW-0413">Isomerase</keyword>
<protein>
    <recommendedName>
        <fullName evidence="2">phosphoglycerate mutase (2,3-diphosphoglycerate-dependent)</fullName>
        <ecNumber evidence="2">5.4.2.11</ecNumber>
    </recommendedName>
</protein>
<proteinExistence type="inferred from homology"/>
<dbReference type="EMBL" id="LRQI01000035">
    <property type="protein sequence ID" value="KXA38942.1"/>
    <property type="molecule type" value="Genomic_DNA"/>
</dbReference>
<dbReference type="EC" id="5.4.2.11" evidence="2"/>
<accession>A0A133Q7S9</accession>
<name>A0A133Q7S9_STALU</name>
<evidence type="ECO:0000313" key="12">
    <source>
        <dbReference type="Proteomes" id="UP000293637"/>
    </source>
</evidence>
<evidence type="ECO:0000313" key="9">
    <source>
        <dbReference type="EMBL" id="QEX38138.1"/>
    </source>
</evidence>
<dbReference type="EMBL" id="SCHB01000003">
    <property type="protein sequence ID" value="TBW72356.1"/>
    <property type="molecule type" value="Genomic_DNA"/>
</dbReference>
<evidence type="ECO:0000256" key="7">
    <source>
        <dbReference type="PIRSR" id="PIRSR613078-3"/>
    </source>
</evidence>
<dbReference type="Proteomes" id="UP000293637">
    <property type="component" value="Unassembled WGS sequence"/>
</dbReference>
<keyword evidence="3" id="KW-0324">Glycolysis</keyword>
<evidence type="ECO:0000256" key="2">
    <source>
        <dbReference type="ARBA" id="ARBA00012028"/>
    </source>
</evidence>
<dbReference type="GO" id="GO:0004619">
    <property type="term" value="F:phosphoglycerate mutase activity"/>
    <property type="evidence" value="ECO:0007669"/>
    <property type="project" value="UniProtKB-EC"/>
</dbReference>
<dbReference type="PANTHER" id="PTHR11931">
    <property type="entry name" value="PHOSPHOGLYCERATE MUTASE"/>
    <property type="match status" value="1"/>
</dbReference>
<evidence type="ECO:0000313" key="11">
    <source>
        <dbReference type="Proteomes" id="UP000070063"/>
    </source>
</evidence>
<dbReference type="RefSeq" id="WP_002461110.1">
    <property type="nucleotide sequence ID" value="NZ_AP021848.1"/>
</dbReference>
<organism evidence="10 12">
    <name type="scientific">Staphylococcus lugdunensis</name>
    <dbReference type="NCBI Taxonomy" id="28035"/>
    <lineage>
        <taxon>Bacteria</taxon>
        <taxon>Bacillati</taxon>
        <taxon>Bacillota</taxon>
        <taxon>Bacilli</taxon>
        <taxon>Bacillales</taxon>
        <taxon>Staphylococcaceae</taxon>
        <taxon>Staphylococcus</taxon>
    </lineage>
</organism>
<evidence type="ECO:0000256" key="6">
    <source>
        <dbReference type="PIRSR" id="PIRSR613078-2"/>
    </source>
</evidence>
<evidence type="ECO:0000313" key="8">
    <source>
        <dbReference type="EMBL" id="KXA38942.1"/>
    </source>
</evidence>
<dbReference type="SMART" id="SM00855">
    <property type="entry name" value="PGAM"/>
    <property type="match status" value="1"/>
</dbReference>
<evidence type="ECO:0000313" key="10">
    <source>
        <dbReference type="EMBL" id="TBW72356.1"/>
    </source>
</evidence>
<dbReference type="InterPro" id="IPR013078">
    <property type="entry name" value="His_Pase_superF_clade-1"/>
</dbReference>
<reference evidence="10 12" key="2">
    <citation type="journal article" date="2019" name="Sci. Transl. Med.">
        <title>Quorum sensing between bacterial species on the skin protects against epidermal injury in atopic dermatitis.</title>
        <authorList>
            <person name="Williams M.R."/>
        </authorList>
    </citation>
    <scope>NUCLEOTIDE SEQUENCE [LARGE SCALE GENOMIC DNA]</scope>
    <source>
        <strain evidence="10 12">E7</strain>
    </source>
</reference>
<dbReference type="Pfam" id="PF00300">
    <property type="entry name" value="His_Phos_1"/>
    <property type="match status" value="1"/>
</dbReference>
<dbReference type="PIRSF" id="PIRSF000709">
    <property type="entry name" value="6PFK_2-Ptase"/>
    <property type="match status" value="1"/>
</dbReference>
<sequence>MKIYFVRHGESQANLDNHQGKTYYCGQLDVDLTQTGRNSAQALESYFNTKDIQHVYVSDLKRTVQTYSCIFPYDIPTTLTPLLRERSLGVFEGKNQQELEQISEYKKYFTQSSYMNFRNSYTQRVPQGENYQDVIDRFEAFFNHTVNSTYDTIVVVAHQILIRCALVYLGVLKREDAKQIHIENCKPIVVEI</sequence>
<feature type="active site" description="Proton donor/acceptor" evidence="5">
    <location>
        <position position="85"/>
    </location>
</feature>
<dbReference type="CDD" id="cd07067">
    <property type="entry name" value="HP_PGM_like"/>
    <property type="match status" value="1"/>
</dbReference>
<reference evidence="8 11" key="1">
    <citation type="submission" date="2016-01" db="EMBL/GenBank/DDBJ databases">
        <authorList>
            <person name="Mitreva M."/>
            <person name="Pepin K.H."/>
            <person name="Mihindukulasuriya K.A."/>
            <person name="Fulton R."/>
            <person name="Fronick C."/>
            <person name="O'Laughlin M."/>
            <person name="Miner T."/>
            <person name="Herter B."/>
            <person name="Rosa B.A."/>
            <person name="Cordes M."/>
            <person name="Tomlinson C."/>
            <person name="Wollam A."/>
            <person name="Palsikar V.B."/>
            <person name="Mardis E.R."/>
            <person name="Wilson R.K."/>
        </authorList>
    </citation>
    <scope>NUCLEOTIDE SEQUENCE [LARGE SCALE GENOMIC DNA]</scope>
    <source>
        <strain evidence="8 11">MJR7738</strain>
    </source>
</reference>
<keyword evidence="13" id="KW-1185">Reference proteome</keyword>
<evidence type="ECO:0000256" key="1">
    <source>
        <dbReference type="ARBA" id="ARBA00006717"/>
    </source>
</evidence>
<dbReference type="STRING" id="28035.B6N84_12250"/>
<dbReference type="GeneID" id="58090680"/>
<evidence type="ECO:0000256" key="3">
    <source>
        <dbReference type="ARBA" id="ARBA00023152"/>
    </source>
</evidence>
<dbReference type="AlphaFoldDB" id="A0A133Q7S9"/>
<comment type="similarity">
    <text evidence="1">Belongs to the phosphoglycerate mutase family. BPG-dependent PGAM subfamily.</text>
</comment>
<dbReference type="Gene3D" id="3.40.50.1240">
    <property type="entry name" value="Phosphoglycerate mutase-like"/>
    <property type="match status" value="1"/>
</dbReference>
<dbReference type="eggNOG" id="COG0406">
    <property type="taxonomic scope" value="Bacteria"/>
</dbReference>
<evidence type="ECO:0000256" key="4">
    <source>
        <dbReference type="ARBA" id="ARBA00023235"/>
    </source>
</evidence>
<feature type="site" description="Transition state stabilizer" evidence="7">
    <location>
        <position position="158"/>
    </location>
</feature>
<dbReference type="SUPFAM" id="SSF53254">
    <property type="entry name" value="Phosphoglycerate mutase-like"/>
    <property type="match status" value="1"/>
</dbReference>
<evidence type="ECO:0000313" key="13">
    <source>
        <dbReference type="Proteomes" id="UP000325462"/>
    </source>
</evidence>
<dbReference type="OMA" id="ISYGDWD"/>